<keyword evidence="11" id="KW-0325">Glycoprotein</keyword>
<dbReference type="EMBL" id="CACRXK020009060">
    <property type="protein sequence ID" value="CAB4016288.1"/>
    <property type="molecule type" value="Genomic_DNA"/>
</dbReference>
<dbReference type="GO" id="GO:0023052">
    <property type="term" value="P:signaling"/>
    <property type="evidence" value="ECO:0007669"/>
    <property type="project" value="UniProtKB-ARBA"/>
</dbReference>
<dbReference type="InterPro" id="IPR000742">
    <property type="entry name" value="EGF"/>
</dbReference>
<keyword evidence="15" id="KW-0176">Collagen</keyword>
<keyword evidence="2" id="KW-1003">Cell membrane</keyword>
<feature type="compositionally biased region" description="Pro residues" evidence="13">
    <location>
        <begin position="485"/>
        <end position="502"/>
    </location>
</feature>
<feature type="disulfide bond" evidence="12">
    <location>
        <begin position="377"/>
        <end position="386"/>
    </location>
</feature>
<dbReference type="Proteomes" id="UP001152795">
    <property type="component" value="Unassembled WGS sequence"/>
</dbReference>
<keyword evidence="16" id="KW-1185">Reference proteome</keyword>
<keyword evidence="5 14" id="KW-0732">Signal</keyword>
<dbReference type="SUPFAM" id="SSF57196">
    <property type="entry name" value="EGF/Laminin"/>
    <property type="match status" value="3"/>
</dbReference>
<evidence type="ECO:0000313" key="16">
    <source>
        <dbReference type="Proteomes" id="UP001152795"/>
    </source>
</evidence>
<evidence type="ECO:0000256" key="9">
    <source>
        <dbReference type="ARBA" id="ARBA00023136"/>
    </source>
</evidence>
<dbReference type="PROSITE" id="PS01186">
    <property type="entry name" value="EGF_2"/>
    <property type="match status" value="2"/>
</dbReference>
<accession>A0A6S7K563</accession>
<evidence type="ECO:0000256" key="11">
    <source>
        <dbReference type="ARBA" id="ARBA00023180"/>
    </source>
</evidence>
<feature type="compositionally biased region" description="Pro residues" evidence="13">
    <location>
        <begin position="435"/>
        <end position="476"/>
    </location>
</feature>
<keyword evidence="6" id="KW-0677">Repeat</keyword>
<evidence type="ECO:0000256" key="8">
    <source>
        <dbReference type="ARBA" id="ARBA00022989"/>
    </source>
</evidence>
<feature type="compositionally biased region" description="Pro residues" evidence="13">
    <location>
        <begin position="412"/>
        <end position="426"/>
    </location>
</feature>
<gene>
    <name evidence="15" type="ORF">PACLA_8A034316</name>
</gene>
<dbReference type="FunFam" id="2.10.25.10:FF:000391">
    <property type="entry name" value="Weary, isoform C"/>
    <property type="match status" value="1"/>
</dbReference>
<dbReference type="Gene3D" id="3.40.50.410">
    <property type="entry name" value="von Willebrand factor, type A domain"/>
    <property type="match status" value="1"/>
</dbReference>
<feature type="chain" id="PRO_5044005976" evidence="14">
    <location>
        <begin position="24"/>
        <end position="634"/>
    </location>
</feature>
<dbReference type="CDD" id="cd00054">
    <property type="entry name" value="EGF_CA"/>
    <property type="match status" value="3"/>
</dbReference>
<proteinExistence type="predicted"/>
<name>A0A6S7K563_PARCT</name>
<protein>
    <submittedName>
        <fullName evidence="15">Collagen alpha-1(XII) chain</fullName>
    </submittedName>
</protein>
<dbReference type="PANTHER" id="PTHR24044">
    <property type="entry name" value="NOTCH LIGAND FAMILY MEMBER"/>
    <property type="match status" value="1"/>
</dbReference>
<evidence type="ECO:0000256" key="13">
    <source>
        <dbReference type="SAM" id="MobiDB-lite"/>
    </source>
</evidence>
<dbReference type="PROSITE" id="PS50234">
    <property type="entry name" value="VWFA"/>
    <property type="match status" value="1"/>
</dbReference>
<dbReference type="GO" id="GO:0005112">
    <property type="term" value="F:Notch binding"/>
    <property type="evidence" value="ECO:0007669"/>
    <property type="project" value="TreeGrafter"/>
</dbReference>
<evidence type="ECO:0000256" key="7">
    <source>
        <dbReference type="ARBA" id="ARBA00022837"/>
    </source>
</evidence>
<dbReference type="SMART" id="SM00327">
    <property type="entry name" value="VWA"/>
    <property type="match status" value="1"/>
</dbReference>
<keyword evidence="4" id="KW-0812">Transmembrane</keyword>
<comment type="subcellular location">
    <subcellularLocation>
        <location evidence="1">Cell membrane</location>
        <topology evidence="1">Single-pass type I membrane protein</topology>
    </subcellularLocation>
</comment>
<dbReference type="InterPro" id="IPR000152">
    <property type="entry name" value="EGF-type_Asp/Asn_hydroxyl_site"/>
</dbReference>
<evidence type="ECO:0000256" key="5">
    <source>
        <dbReference type="ARBA" id="ARBA00022729"/>
    </source>
</evidence>
<dbReference type="Gene3D" id="2.10.25.10">
    <property type="entry name" value="Laminin"/>
    <property type="match status" value="3"/>
</dbReference>
<evidence type="ECO:0000256" key="4">
    <source>
        <dbReference type="ARBA" id="ARBA00022692"/>
    </source>
</evidence>
<dbReference type="Pfam" id="PF00092">
    <property type="entry name" value="VWA"/>
    <property type="match status" value="1"/>
</dbReference>
<evidence type="ECO:0000256" key="3">
    <source>
        <dbReference type="ARBA" id="ARBA00022536"/>
    </source>
</evidence>
<dbReference type="PROSITE" id="PS50026">
    <property type="entry name" value="EGF_3"/>
    <property type="match status" value="3"/>
</dbReference>
<keyword evidence="10 12" id="KW-1015">Disulfide bond</keyword>
<organism evidence="15 16">
    <name type="scientific">Paramuricea clavata</name>
    <name type="common">Red gorgonian</name>
    <name type="synonym">Violescent sea-whip</name>
    <dbReference type="NCBI Taxonomy" id="317549"/>
    <lineage>
        <taxon>Eukaryota</taxon>
        <taxon>Metazoa</taxon>
        <taxon>Cnidaria</taxon>
        <taxon>Anthozoa</taxon>
        <taxon>Octocorallia</taxon>
        <taxon>Malacalcyonacea</taxon>
        <taxon>Plexauridae</taxon>
        <taxon>Paramuricea</taxon>
    </lineage>
</organism>
<dbReference type="AlphaFoldDB" id="A0A6S7K563"/>
<dbReference type="InterPro" id="IPR001881">
    <property type="entry name" value="EGF-like_Ca-bd_dom"/>
</dbReference>
<dbReference type="OrthoDB" id="5985073at2759"/>
<evidence type="ECO:0000313" key="15">
    <source>
        <dbReference type="EMBL" id="CAB4016288.1"/>
    </source>
</evidence>
<dbReference type="PROSITE" id="PS00010">
    <property type="entry name" value="ASX_HYDROXYL"/>
    <property type="match status" value="1"/>
</dbReference>
<dbReference type="PRINTS" id="PR01217">
    <property type="entry name" value="PRICHEXTENSN"/>
</dbReference>
<dbReference type="SMART" id="SM00181">
    <property type="entry name" value="EGF"/>
    <property type="match status" value="3"/>
</dbReference>
<keyword evidence="3 12" id="KW-0245">EGF-like domain</keyword>
<keyword evidence="8" id="KW-1133">Transmembrane helix</keyword>
<feature type="region of interest" description="Disordered" evidence="13">
    <location>
        <begin position="411"/>
        <end position="506"/>
    </location>
</feature>
<evidence type="ECO:0000256" key="12">
    <source>
        <dbReference type="PROSITE-ProRule" id="PRU00076"/>
    </source>
</evidence>
<dbReference type="PROSITE" id="PS00022">
    <property type="entry name" value="EGF_1"/>
    <property type="match status" value="3"/>
</dbReference>
<dbReference type="GO" id="GO:0005509">
    <property type="term" value="F:calcium ion binding"/>
    <property type="evidence" value="ECO:0007669"/>
    <property type="project" value="InterPro"/>
</dbReference>
<evidence type="ECO:0000256" key="14">
    <source>
        <dbReference type="SAM" id="SignalP"/>
    </source>
</evidence>
<evidence type="ECO:0000256" key="1">
    <source>
        <dbReference type="ARBA" id="ARBA00004251"/>
    </source>
</evidence>
<evidence type="ECO:0000256" key="10">
    <source>
        <dbReference type="ARBA" id="ARBA00023157"/>
    </source>
</evidence>
<dbReference type="Pfam" id="PF00008">
    <property type="entry name" value="EGF"/>
    <property type="match status" value="3"/>
</dbReference>
<dbReference type="GO" id="GO:0007154">
    <property type="term" value="P:cell communication"/>
    <property type="evidence" value="ECO:0007669"/>
    <property type="project" value="UniProtKB-ARBA"/>
</dbReference>
<dbReference type="CDD" id="cd01450">
    <property type="entry name" value="vWFA_subfamily_ECM"/>
    <property type="match status" value="1"/>
</dbReference>
<feature type="disulfide bond" evidence="12">
    <location>
        <begin position="102"/>
        <end position="111"/>
    </location>
</feature>
<feature type="signal peptide" evidence="14">
    <location>
        <begin position="1"/>
        <end position="23"/>
    </location>
</feature>
<evidence type="ECO:0000256" key="6">
    <source>
        <dbReference type="ARBA" id="ARBA00022737"/>
    </source>
</evidence>
<dbReference type="InterPro" id="IPR002035">
    <property type="entry name" value="VWF_A"/>
</dbReference>
<keyword evidence="9" id="KW-0472">Membrane</keyword>
<comment type="caution">
    <text evidence="15">The sequence shown here is derived from an EMBL/GenBank/DDBJ whole genome shotgun (WGS) entry which is preliminary data.</text>
</comment>
<comment type="caution">
    <text evidence="12">Lacks conserved residue(s) required for the propagation of feature annotation.</text>
</comment>
<dbReference type="GO" id="GO:0005581">
    <property type="term" value="C:collagen trimer"/>
    <property type="evidence" value="ECO:0007669"/>
    <property type="project" value="UniProtKB-KW"/>
</dbReference>
<dbReference type="SUPFAM" id="SSF53300">
    <property type="entry name" value="vWA-like"/>
    <property type="match status" value="1"/>
</dbReference>
<dbReference type="PANTHER" id="PTHR24044:SF506">
    <property type="entry name" value="NEUROGENIC LOCUS NOTCH HOMOLOG PROTEIN 2-LIKE"/>
    <property type="match status" value="1"/>
</dbReference>
<dbReference type="InterPro" id="IPR050906">
    <property type="entry name" value="Notch_signaling"/>
</dbReference>
<reference evidence="15" key="1">
    <citation type="submission" date="2020-04" db="EMBL/GenBank/DDBJ databases">
        <authorList>
            <person name="Alioto T."/>
            <person name="Alioto T."/>
            <person name="Gomez Garrido J."/>
        </authorList>
    </citation>
    <scope>NUCLEOTIDE SEQUENCE</scope>
    <source>
        <strain evidence="15">A484AB</strain>
    </source>
</reference>
<feature type="disulfide bond" evidence="12">
    <location>
        <begin position="56"/>
        <end position="65"/>
    </location>
</feature>
<evidence type="ECO:0000256" key="2">
    <source>
        <dbReference type="ARBA" id="ARBA00022475"/>
    </source>
</evidence>
<keyword evidence="7" id="KW-0106">Calcium</keyword>
<dbReference type="SMART" id="SM00179">
    <property type="entry name" value="EGF_CA"/>
    <property type="match status" value="3"/>
</dbReference>
<sequence length="634" mass="68828">MLALKLSFLLLVLASENVAIVAGSPLPWFLPGPCDSDPCKNSGKCTVVPFSYTCACADGWKGSICTVKDSGISLLIVKPCESSPCKNGATCTDKDDTFECACEDGYLGETCSPERIQCENPLDLLFVVDASSWQITGDFTHVTDYMSDLIDWLKISDLAVKAGVIAFSYKADTRVIFLPDAYSDASQLKNAIGNLKKNGPKIFYGHEGYTAKALKLANDEVFKTADQHPNAAKAIVLLTPQVPLDSKSDAIEEAKELRAKGVKIVSIDLVNVFKAFFKDQSVCNELTKISSPLKPIASAYDKLDEHVREVTNLLCSFTKDPCEDMDCGKRKICSYDRDTASCICNKTNCEAQPCDETPCKNDGECENVDKETFKCNCTEAWTGETCQEKGKVTWSVKSPCNPVICGNKIPTTPQPPSPTPAPPVQPLSPTLSPLTQPPSPTPAPPVQLPSPAPAPPVQLPSPTPAPPVQLPSPTPALPVQLPSSTPAPPVQLPPTPVAPPTQPGELSCPTVVEKKGCFKEDQKPPRLLPNYILTDRDSSLKIYSGQGVDWRNWVNYLPDLVCRCAQLAKSKKFKFFGIQYYGECWSGPAQDESSFKEDGSSTECVNTDWKECSDQSKFACAGKQFNNYVYAIVS</sequence>
<dbReference type="InterPro" id="IPR036465">
    <property type="entry name" value="vWFA_dom_sf"/>
</dbReference>
<dbReference type="GO" id="GO:0005886">
    <property type="term" value="C:plasma membrane"/>
    <property type="evidence" value="ECO:0007669"/>
    <property type="project" value="UniProtKB-SubCell"/>
</dbReference>